<dbReference type="RefSeq" id="WP_280102132.1">
    <property type="nucleotide sequence ID" value="NZ_CP122979.1"/>
</dbReference>
<dbReference type="InterPro" id="IPR051804">
    <property type="entry name" value="Carb_Metab_Reg_Kinase/Isom"/>
</dbReference>
<dbReference type="CDD" id="cd07010">
    <property type="entry name" value="cupin_PMI_type_I_N_bac"/>
    <property type="match status" value="1"/>
</dbReference>
<dbReference type="PANTHER" id="PTHR42742">
    <property type="entry name" value="TRANSCRIPTIONAL REPRESSOR MPRA"/>
    <property type="match status" value="1"/>
</dbReference>
<keyword evidence="2" id="KW-0862">Zinc</keyword>
<dbReference type="InterPro" id="IPR046457">
    <property type="entry name" value="PMI_typeI_cat"/>
</dbReference>
<protein>
    <submittedName>
        <fullName evidence="4">Class I mannose-6-phosphate isomerase</fullName>
    </submittedName>
</protein>
<dbReference type="InterPro" id="IPR014628">
    <property type="entry name" value="Man6P_isomerase_Firm_short"/>
</dbReference>
<organism evidence="4 5">
    <name type="scientific">Mesomycoplasma lagogenitalium</name>
    <dbReference type="NCBI Taxonomy" id="171286"/>
    <lineage>
        <taxon>Bacteria</taxon>
        <taxon>Bacillati</taxon>
        <taxon>Mycoplasmatota</taxon>
        <taxon>Mycoplasmoidales</taxon>
        <taxon>Metamycoplasmataceae</taxon>
        <taxon>Mesomycoplasma</taxon>
    </lineage>
</organism>
<dbReference type="Gene3D" id="2.60.120.10">
    <property type="entry name" value="Jelly Rolls"/>
    <property type="match status" value="1"/>
</dbReference>
<dbReference type="InterPro" id="IPR014710">
    <property type="entry name" value="RmlC-like_jellyroll"/>
</dbReference>
<evidence type="ECO:0000256" key="2">
    <source>
        <dbReference type="ARBA" id="ARBA00022833"/>
    </source>
</evidence>
<sequence>MKDLVFLKPYLKETIWANDNLKKIFKTKKNIGEAWLISAVPGCESIVIETGETLSQFYKNNRSFFGYKKNKKRLKYPNLVKFIDAKEPLSIQVHPNNEYAKQFNSIGKDEWWYVLKNENDPFILGTNLKTKAELQKAIENNTIENYLNKFQLKVGDYVYIKAGLIHAIPKNTMVFEMQQNSDITYRIYDYNRTDEKGNKRELHLNDALNVVDLNAKISIKNNITHKDFLGADTGIFLSKIFHEKTDISILFKDDFWKEIIILEGKGIINDLPFKKGDAILASKRIKELKFESKNVKFLINWVQDLY</sequence>
<dbReference type="InterPro" id="IPR011051">
    <property type="entry name" value="RmlC_Cupin_sf"/>
</dbReference>
<evidence type="ECO:0000313" key="5">
    <source>
        <dbReference type="Proteomes" id="UP001179842"/>
    </source>
</evidence>
<accession>A0ABY8LUB9</accession>
<evidence type="ECO:0000259" key="3">
    <source>
        <dbReference type="Pfam" id="PF20511"/>
    </source>
</evidence>
<keyword evidence="1" id="KW-0479">Metal-binding</keyword>
<evidence type="ECO:0000256" key="1">
    <source>
        <dbReference type="ARBA" id="ARBA00022723"/>
    </source>
</evidence>
<name>A0ABY8LUB9_9BACT</name>
<proteinExistence type="predicted"/>
<dbReference type="Proteomes" id="UP001179842">
    <property type="component" value="Chromosome"/>
</dbReference>
<dbReference type="PIRSF" id="PIRSF036894">
    <property type="entry name" value="PMI_Firm_short"/>
    <property type="match status" value="1"/>
</dbReference>
<dbReference type="GO" id="GO:0016853">
    <property type="term" value="F:isomerase activity"/>
    <property type="evidence" value="ECO:0007669"/>
    <property type="project" value="UniProtKB-KW"/>
</dbReference>
<keyword evidence="5" id="KW-1185">Reference proteome</keyword>
<reference evidence="4" key="1">
    <citation type="submission" date="2023-04" db="EMBL/GenBank/DDBJ databases">
        <title>Completed genome of Mycoplasma lagogenitalium type strain 12MS.</title>
        <authorList>
            <person name="Spergser J."/>
        </authorList>
    </citation>
    <scope>NUCLEOTIDE SEQUENCE</scope>
    <source>
        <strain evidence="4">12MS</strain>
    </source>
</reference>
<evidence type="ECO:0000313" key="4">
    <source>
        <dbReference type="EMBL" id="WGI36829.1"/>
    </source>
</evidence>
<gene>
    <name evidence="4" type="ORF">QEG99_00920</name>
</gene>
<dbReference type="EMBL" id="CP122979">
    <property type="protein sequence ID" value="WGI36829.1"/>
    <property type="molecule type" value="Genomic_DNA"/>
</dbReference>
<dbReference type="SUPFAM" id="SSF51182">
    <property type="entry name" value="RmlC-like cupins"/>
    <property type="match status" value="1"/>
</dbReference>
<keyword evidence="4" id="KW-0413">Isomerase</keyword>
<dbReference type="Pfam" id="PF20511">
    <property type="entry name" value="PMI_typeI_cat"/>
    <property type="match status" value="1"/>
</dbReference>
<dbReference type="PANTHER" id="PTHR42742:SF3">
    <property type="entry name" value="FRUCTOKINASE"/>
    <property type="match status" value="1"/>
</dbReference>
<feature type="domain" description="Phosphomannose isomerase type I catalytic" evidence="3">
    <location>
        <begin position="26"/>
        <end position="119"/>
    </location>
</feature>